<dbReference type="RefSeq" id="WP_076023025.1">
    <property type="nucleotide sequence ID" value="NZ_JAQFIK010000001.1"/>
</dbReference>
<name>A0AA43M8H7_9BURK</name>
<dbReference type="AlphaFoldDB" id="A0AA43M8H7"/>
<dbReference type="Proteomes" id="UP001161160">
    <property type="component" value="Unassembled WGS sequence"/>
</dbReference>
<gene>
    <name evidence="2" type="ORF">M2127_000434</name>
</gene>
<comment type="caution">
    <text evidence="2">The sequence shown here is derived from an EMBL/GenBank/DDBJ whole genome shotgun (WGS) entry which is preliminary data.</text>
</comment>
<evidence type="ECO:0000256" key="1">
    <source>
        <dbReference type="SAM" id="SignalP"/>
    </source>
</evidence>
<feature type="chain" id="PRO_5041381809" description="DUF5666 domain-containing protein" evidence="1">
    <location>
        <begin position="24"/>
        <end position="194"/>
    </location>
</feature>
<accession>A0AA43M8H7</accession>
<proteinExistence type="predicted"/>
<keyword evidence="1" id="KW-0732">Signal</keyword>
<keyword evidence="3" id="KW-1185">Reference proteome</keyword>
<reference evidence="2" key="1">
    <citation type="submission" date="2023-04" db="EMBL/GenBank/DDBJ databases">
        <title>Genome Encyclopedia of Bacteria and Archaea VI: Functional Genomics of Type Strains.</title>
        <authorList>
            <person name="Whitman W."/>
        </authorList>
    </citation>
    <scope>NUCLEOTIDE SEQUENCE</scope>
    <source>
        <strain evidence="2">Enz.4-51</strain>
    </source>
</reference>
<organism evidence="2 3">
    <name type="scientific">Polynucleobacter sphagniphilus</name>
    <dbReference type="NCBI Taxonomy" id="1743169"/>
    <lineage>
        <taxon>Bacteria</taxon>
        <taxon>Pseudomonadati</taxon>
        <taxon>Pseudomonadota</taxon>
        <taxon>Betaproteobacteria</taxon>
        <taxon>Burkholderiales</taxon>
        <taxon>Burkholderiaceae</taxon>
        <taxon>Polynucleobacter</taxon>
    </lineage>
</organism>
<dbReference type="EMBL" id="JARXYA010000002">
    <property type="protein sequence ID" value="MDH6503147.1"/>
    <property type="molecule type" value="Genomic_DNA"/>
</dbReference>
<sequence length="194" mass="20700">MKKSLLAALVASIGIFAASSVFAQAPAKMLPLAAEAAIITATVQSVDVSKRIVVLQDANGNMLQMNVSKKVNDLDRIKKGDIFAVEHAQAIAVGLIKVSKDQKPGVSGVRSVVISGKGTSKPFEETTDTIYATVKIGTIDYKTRVVTFTMPSGEKQKVKVDQSVLGLEKFKTGDDVMVEFVDDTIIGFMAPPKK</sequence>
<evidence type="ECO:0000313" key="2">
    <source>
        <dbReference type="EMBL" id="MDH6503147.1"/>
    </source>
</evidence>
<protein>
    <recommendedName>
        <fullName evidence="4">DUF5666 domain-containing protein</fullName>
    </recommendedName>
</protein>
<evidence type="ECO:0000313" key="3">
    <source>
        <dbReference type="Proteomes" id="UP001161160"/>
    </source>
</evidence>
<feature type="signal peptide" evidence="1">
    <location>
        <begin position="1"/>
        <end position="23"/>
    </location>
</feature>
<evidence type="ECO:0008006" key="4">
    <source>
        <dbReference type="Google" id="ProtNLM"/>
    </source>
</evidence>